<organism evidence="14 15">
    <name type="scientific">Handroanthus impetiginosus</name>
    <dbReference type="NCBI Taxonomy" id="429701"/>
    <lineage>
        <taxon>Eukaryota</taxon>
        <taxon>Viridiplantae</taxon>
        <taxon>Streptophyta</taxon>
        <taxon>Embryophyta</taxon>
        <taxon>Tracheophyta</taxon>
        <taxon>Spermatophyta</taxon>
        <taxon>Magnoliopsida</taxon>
        <taxon>eudicotyledons</taxon>
        <taxon>Gunneridae</taxon>
        <taxon>Pentapetalae</taxon>
        <taxon>asterids</taxon>
        <taxon>lamiids</taxon>
        <taxon>Lamiales</taxon>
        <taxon>Bignoniaceae</taxon>
        <taxon>Crescentiina</taxon>
        <taxon>Tabebuia alliance</taxon>
        <taxon>Handroanthus</taxon>
    </lineage>
</organism>
<evidence type="ECO:0000256" key="2">
    <source>
        <dbReference type="ARBA" id="ARBA00001946"/>
    </source>
</evidence>
<dbReference type="STRING" id="429701.A0A2G9HD44"/>
<dbReference type="CDD" id="cd05402">
    <property type="entry name" value="NT_PAP_TUTase"/>
    <property type="match status" value="1"/>
</dbReference>
<dbReference type="PANTHER" id="PTHR12271:SF40">
    <property type="entry name" value="POLY(A) RNA POLYMERASE GLD2"/>
    <property type="match status" value="1"/>
</dbReference>
<proteinExistence type="inferred from homology"/>
<feature type="domain" description="Poly(A) RNA polymerase mitochondrial-like central palm" evidence="13">
    <location>
        <begin position="228"/>
        <end position="356"/>
    </location>
</feature>
<dbReference type="PANTHER" id="PTHR12271">
    <property type="entry name" value="POLY A POLYMERASE CID PAP -RELATED"/>
    <property type="match status" value="1"/>
</dbReference>
<dbReference type="InterPro" id="IPR043519">
    <property type="entry name" value="NT_sf"/>
</dbReference>
<dbReference type="Gene3D" id="1.10.1410.10">
    <property type="match status" value="1"/>
</dbReference>
<evidence type="ECO:0000256" key="10">
    <source>
        <dbReference type="ARBA" id="ARBA00049105"/>
    </source>
</evidence>
<name>A0A2G9HD44_9LAMI</name>
<evidence type="ECO:0000256" key="4">
    <source>
        <dbReference type="ARBA" id="ARBA00008593"/>
    </source>
</evidence>
<evidence type="ECO:0000256" key="1">
    <source>
        <dbReference type="ARBA" id="ARBA00001936"/>
    </source>
</evidence>
<dbReference type="FunFam" id="3.30.460.10:FF:000067">
    <property type="entry name" value="Terminal uridylyltransferase cid1"/>
    <property type="match status" value="1"/>
</dbReference>
<evidence type="ECO:0000313" key="14">
    <source>
        <dbReference type="EMBL" id="PIN15457.1"/>
    </source>
</evidence>
<accession>A0A2G9HD44</accession>
<evidence type="ECO:0000256" key="6">
    <source>
        <dbReference type="ARBA" id="ARBA00022490"/>
    </source>
</evidence>
<dbReference type="Gene3D" id="3.30.460.10">
    <property type="entry name" value="Beta Polymerase, domain 2"/>
    <property type="match status" value="1"/>
</dbReference>
<evidence type="ECO:0000259" key="12">
    <source>
        <dbReference type="Pfam" id="PF03828"/>
    </source>
</evidence>
<dbReference type="Pfam" id="PF22600">
    <property type="entry name" value="MTPAP-like_central"/>
    <property type="match status" value="1"/>
</dbReference>
<dbReference type="EMBL" id="NKXS01002067">
    <property type="protein sequence ID" value="PIN15457.1"/>
    <property type="molecule type" value="Genomic_DNA"/>
</dbReference>
<dbReference type="GO" id="GO:0061157">
    <property type="term" value="P:mRNA destabilization"/>
    <property type="evidence" value="ECO:0007669"/>
    <property type="project" value="UniProtKB-ARBA"/>
</dbReference>
<evidence type="ECO:0000256" key="11">
    <source>
        <dbReference type="SAM" id="MobiDB-lite"/>
    </source>
</evidence>
<feature type="compositionally biased region" description="Basic and acidic residues" evidence="11">
    <location>
        <begin position="176"/>
        <end position="186"/>
    </location>
</feature>
<reference evidence="15" key="1">
    <citation type="journal article" date="2018" name="Gigascience">
        <title>Genome assembly of the Pink Ipe (Handroanthus impetiginosus, Bignoniaceae), a highly valued, ecologically keystone Neotropical timber forest tree.</title>
        <authorList>
            <person name="Silva-Junior O.B."/>
            <person name="Grattapaglia D."/>
            <person name="Novaes E."/>
            <person name="Collevatti R.G."/>
        </authorList>
    </citation>
    <scope>NUCLEOTIDE SEQUENCE [LARGE SCALE GENOMIC DNA]</scope>
    <source>
        <strain evidence="15">cv. UFG-1</strain>
    </source>
</reference>
<evidence type="ECO:0000259" key="13">
    <source>
        <dbReference type="Pfam" id="PF22600"/>
    </source>
</evidence>
<dbReference type="SUPFAM" id="SSF81631">
    <property type="entry name" value="PAP/OAS1 substrate-binding domain"/>
    <property type="match status" value="1"/>
</dbReference>
<comment type="similarity">
    <text evidence="4">Belongs to the DNA polymerase type-B-like family.</text>
</comment>
<comment type="catalytic activity">
    <reaction evidence="10">
        <text>RNA(n) + UTP = RNA(n)-3'-uridine ribonucleotide + diphosphate</text>
        <dbReference type="Rhea" id="RHEA:14785"/>
        <dbReference type="Rhea" id="RHEA-COMP:14527"/>
        <dbReference type="Rhea" id="RHEA-COMP:17348"/>
        <dbReference type="ChEBI" id="CHEBI:33019"/>
        <dbReference type="ChEBI" id="CHEBI:46398"/>
        <dbReference type="ChEBI" id="CHEBI:140395"/>
        <dbReference type="ChEBI" id="CHEBI:173116"/>
        <dbReference type="EC" id="2.7.7.52"/>
    </reaction>
</comment>
<dbReference type="InterPro" id="IPR054708">
    <property type="entry name" value="MTPAP-like_central"/>
</dbReference>
<keyword evidence="14" id="KW-0548">Nucleotidyltransferase</keyword>
<comment type="subcellular location">
    <subcellularLocation>
        <location evidence="3">Cytoplasm</location>
    </subcellularLocation>
</comment>
<keyword evidence="6" id="KW-0963">Cytoplasm</keyword>
<feature type="compositionally biased region" description="Basic and acidic residues" evidence="11">
    <location>
        <begin position="160"/>
        <end position="169"/>
    </location>
</feature>
<keyword evidence="7 14" id="KW-0808">Transferase</keyword>
<keyword evidence="9" id="KW-0460">Magnesium</keyword>
<dbReference type="Proteomes" id="UP000231279">
    <property type="component" value="Unassembled WGS sequence"/>
</dbReference>
<dbReference type="GO" id="GO:0005737">
    <property type="term" value="C:cytoplasm"/>
    <property type="evidence" value="ECO:0007669"/>
    <property type="project" value="UniProtKB-SubCell"/>
</dbReference>
<evidence type="ECO:0000256" key="3">
    <source>
        <dbReference type="ARBA" id="ARBA00004496"/>
    </source>
</evidence>
<dbReference type="GO" id="GO:0000956">
    <property type="term" value="P:nuclear-transcribed mRNA catabolic process"/>
    <property type="evidence" value="ECO:0007669"/>
    <property type="project" value="UniProtKB-ARBA"/>
</dbReference>
<evidence type="ECO:0000256" key="7">
    <source>
        <dbReference type="ARBA" id="ARBA00022679"/>
    </source>
</evidence>
<dbReference type="Pfam" id="PF03828">
    <property type="entry name" value="PAP_assoc"/>
    <property type="match status" value="1"/>
</dbReference>
<dbReference type="OrthoDB" id="1732093at2759"/>
<keyword evidence="15" id="KW-1185">Reference proteome</keyword>
<dbReference type="GO" id="GO:0050265">
    <property type="term" value="F:RNA uridylyltransferase activity"/>
    <property type="evidence" value="ECO:0007669"/>
    <property type="project" value="UniProtKB-EC"/>
</dbReference>
<dbReference type="SUPFAM" id="SSF81301">
    <property type="entry name" value="Nucleotidyltransferase"/>
    <property type="match status" value="1"/>
</dbReference>
<comment type="caution">
    <text evidence="14">The sequence shown here is derived from an EMBL/GenBank/DDBJ whole genome shotgun (WGS) entry which is preliminary data.</text>
</comment>
<evidence type="ECO:0000313" key="15">
    <source>
        <dbReference type="Proteomes" id="UP000231279"/>
    </source>
</evidence>
<dbReference type="FunFam" id="1.10.1410.10:FF:000018">
    <property type="entry name" value="Terminal uridylyltransferase cid1"/>
    <property type="match status" value="1"/>
</dbReference>
<feature type="domain" description="PAP-associated" evidence="12">
    <location>
        <begin position="444"/>
        <end position="503"/>
    </location>
</feature>
<dbReference type="InterPro" id="IPR002058">
    <property type="entry name" value="PAP_assoc"/>
</dbReference>
<sequence>MEVRRGDVLLPLPPCGDFIFPHTGKSPVSHPLTPWPAAQAFAYHPSVGRMVPVMPTFSRSQPLFAPPNPYLNPEISPCPVGFNLAPHQLSHQSNGVFLAQDSRIPICNYMVAPPPLRVSGNTKNIVAGNRDYGNDHQNMTWVHKRGNTFGDPDKKHSRREHGNNGDLVDHLAGSLRLEDEPPNTKKNDKKKGYRCDSRGKCIMDQNMRNLKMKTLCRRDINSLKDPFLAVFESLIPADEEKIKQKQLLSRLEKLVTQEWPEARLHLYGSCDNSFGFSNSDIDISLAMENRDIDKGKLLLKLVDILKSKNFQNVKALPYARIPVLKFVDPVTGISCDICINNALAVVNTKLLRDYAQIDARLRQLVFIVKHWAKSRRVNETYQGTLSSYAYVLMCINFLQQRRPAILPCLQRMETTYSKSVGNVECSYFDQVEKLRNFGVKNGESIAQLVWGFFHYWAYCHDFENDVISVRTGATFSKSSKGWNTRVGNDCHFISIEDPFEVSHDLGRVVDKNSIRVLREEFERAAEIMQNDSSPFVTLFENYVPN</sequence>
<dbReference type="GO" id="GO:0031123">
    <property type="term" value="P:RNA 3'-end processing"/>
    <property type="evidence" value="ECO:0007669"/>
    <property type="project" value="TreeGrafter"/>
</dbReference>
<gene>
    <name evidence="14" type="ORF">CDL12_11904</name>
</gene>
<dbReference type="EC" id="2.7.7.52" evidence="5"/>
<evidence type="ECO:0000256" key="8">
    <source>
        <dbReference type="ARBA" id="ARBA00022723"/>
    </source>
</evidence>
<evidence type="ECO:0000256" key="9">
    <source>
        <dbReference type="ARBA" id="ARBA00022842"/>
    </source>
</evidence>
<dbReference type="GO" id="GO:0046872">
    <property type="term" value="F:metal ion binding"/>
    <property type="evidence" value="ECO:0007669"/>
    <property type="project" value="UniProtKB-KW"/>
</dbReference>
<dbReference type="GO" id="GO:0010628">
    <property type="term" value="P:positive regulation of gene expression"/>
    <property type="evidence" value="ECO:0007669"/>
    <property type="project" value="UniProtKB-ARBA"/>
</dbReference>
<comment type="cofactor">
    <cofactor evidence="1">
        <name>Mn(2+)</name>
        <dbReference type="ChEBI" id="CHEBI:29035"/>
    </cofactor>
</comment>
<dbReference type="AlphaFoldDB" id="A0A2G9HD44"/>
<feature type="region of interest" description="Disordered" evidence="11">
    <location>
        <begin position="146"/>
        <end position="193"/>
    </location>
</feature>
<protein>
    <recommendedName>
        <fullName evidence="5">RNA uridylyltransferase</fullName>
        <ecNumber evidence="5">2.7.7.52</ecNumber>
    </recommendedName>
</protein>
<keyword evidence="8" id="KW-0479">Metal-binding</keyword>
<comment type="cofactor">
    <cofactor evidence="2">
        <name>Mg(2+)</name>
        <dbReference type="ChEBI" id="CHEBI:18420"/>
    </cofactor>
</comment>
<evidence type="ECO:0000256" key="5">
    <source>
        <dbReference type="ARBA" id="ARBA00012472"/>
    </source>
</evidence>